<gene>
    <name evidence="1" type="ORF">BD410DRAFT_82000</name>
</gene>
<dbReference type="VEuPathDB" id="FungiDB:BD410DRAFT_82000"/>
<accession>A0A4Y7PKX6</accession>
<dbReference type="Proteomes" id="UP000294933">
    <property type="component" value="Unassembled WGS sequence"/>
</dbReference>
<keyword evidence="2" id="KW-1185">Reference proteome</keyword>
<sequence>MISRYERFRISRWQVTFLDSELVHIVAPQVHSMKTYGQLSHQKPLNATLLHVTEHEASFRSHQHFRNAIRGDVLSRCLTATRHTHETSVSCLVGQLDFEFSYTHQMYR</sequence>
<dbReference type="EMBL" id="ML170258">
    <property type="protein sequence ID" value="TDL15885.1"/>
    <property type="molecule type" value="Genomic_DNA"/>
</dbReference>
<reference evidence="1 2" key="1">
    <citation type="submission" date="2018-06" db="EMBL/GenBank/DDBJ databases">
        <title>A transcriptomic atlas of mushroom development highlights an independent origin of complex multicellularity.</title>
        <authorList>
            <consortium name="DOE Joint Genome Institute"/>
            <person name="Krizsan K."/>
            <person name="Almasi E."/>
            <person name="Merenyi Z."/>
            <person name="Sahu N."/>
            <person name="Viragh M."/>
            <person name="Koszo T."/>
            <person name="Mondo S."/>
            <person name="Kiss B."/>
            <person name="Balint B."/>
            <person name="Kues U."/>
            <person name="Barry K."/>
            <person name="Hegedus J.C."/>
            <person name="Henrissat B."/>
            <person name="Johnson J."/>
            <person name="Lipzen A."/>
            <person name="Ohm R."/>
            <person name="Nagy I."/>
            <person name="Pangilinan J."/>
            <person name="Yan J."/>
            <person name="Xiong Y."/>
            <person name="Grigoriev I.V."/>
            <person name="Hibbett D.S."/>
            <person name="Nagy L.G."/>
        </authorList>
    </citation>
    <scope>NUCLEOTIDE SEQUENCE [LARGE SCALE GENOMIC DNA]</scope>
    <source>
        <strain evidence="1 2">SZMC22713</strain>
    </source>
</reference>
<evidence type="ECO:0000313" key="2">
    <source>
        <dbReference type="Proteomes" id="UP000294933"/>
    </source>
</evidence>
<proteinExistence type="predicted"/>
<organism evidence="1 2">
    <name type="scientific">Rickenella mellea</name>
    <dbReference type="NCBI Taxonomy" id="50990"/>
    <lineage>
        <taxon>Eukaryota</taxon>
        <taxon>Fungi</taxon>
        <taxon>Dikarya</taxon>
        <taxon>Basidiomycota</taxon>
        <taxon>Agaricomycotina</taxon>
        <taxon>Agaricomycetes</taxon>
        <taxon>Hymenochaetales</taxon>
        <taxon>Rickenellaceae</taxon>
        <taxon>Rickenella</taxon>
    </lineage>
</organism>
<protein>
    <submittedName>
        <fullName evidence="1">Uncharacterized protein</fullName>
    </submittedName>
</protein>
<dbReference type="AlphaFoldDB" id="A0A4Y7PKX6"/>
<name>A0A4Y7PKX6_9AGAM</name>
<evidence type="ECO:0000313" key="1">
    <source>
        <dbReference type="EMBL" id="TDL15885.1"/>
    </source>
</evidence>